<dbReference type="Gene3D" id="3.30.70.1350">
    <property type="entry name" value="Cation efflux protein, cytoplasmic domain"/>
    <property type="match status" value="1"/>
</dbReference>
<keyword evidence="5 9" id="KW-0812">Transmembrane</keyword>
<evidence type="ECO:0000259" key="10">
    <source>
        <dbReference type="Pfam" id="PF01545"/>
    </source>
</evidence>
<dbReference type="PANTHER" id="PTHR43840:SF15">
    <property type="entry name" value="MITOCHONDRIAL METAL TRANSPORTER 1-RELATED"/>
    <property type="match status" value="1"/>
</dbReference>
<feature type="transmembrane region" description="Helical" evidence="9">
    <location>
        <begin position="113"/>
        <end position="133"/>
    </location>
</feature>
<evidence type="ECO:0000256" key="3">
    <source>
        <dbReference type="ARBA" id="ARBA00022448"/>
    </source>
</evidence>
<dbReference type="Proteomes" id="UP000602745">
    <property type="component" value="Unassembled WGS sequence"/>
</dbReference>
<evidence type="ECO:0000256" key="9">
    <source>
        <dbReference type="SAM" id="Phobius"/>
    </source>
</evidence>
<evidence type="ECO:0000256" key="7">
    <source>
        <dbReference type="ARBA" id="ARBA00023136"/>
    </source>
</evidence>
<dbReference type="FunFam" id="3.30.70.1350:FF:000002">
    <property type="entry name" value="Ferrous-iron efflux pump FieF"/>
    <property type="match status" value="1"/>
</dbReference>
<evidence type="ECO:0000313" key="12">
    <source>
        <dbReference type="EMBL" id="GGE43685.1"/>
    </source>
</evidence>
<feature type="domain" description="Cation efflux protein cytoplasmic" evidence="11">
    <location>
        <begin position="207"/>
        <end position="284"/>
    </location>
</feature>
<organism evidence="12 13">
    <name type="scientific">Agaricicola taiwanensis</name>
    <dbReference type="NCBI Taxonomy" id="591372"/>
    <lineage>
        <taxon>Bacteria</taxon>
        <taxon>Pseudomonadati</taxon>
        <taxon>Pseudomonadota</taxon>
        <taxon>Alphaproteobacteria</taxon>
        <taxon>Rhodobacterales</taxon>
        <taxon>Paracoccaceae</taxon>
        <taxon>Agaricicola</taxon>
    </lineage>
</organism>
<dbReference type="GO" id="GO:0005886">
    <property type="term" value="C:plasma membrane"/>
    <property type="evidence" value="ECO:0007669"/>
    <property type="project" value="UniProtKB-SubCell"/>
</dbReference>
<dbReference type="EMBL" id="BMCP01000002">
    <property type="protein sequence ID" value="GGE43685.1"/>
    <property type="molecule type" value="Genomic_DNA"/>
</dbReference>
<evidence type="ECO:0000256" key="6">
    <source>
        <dbReference type="ARBA" id="ARBA00022989"/>
    </source>
</evidence>
<evidence type="ECO:0000256" key="4">
    <source>
        <dbReference type="ARBA" id="ARBA00022475"/>
    </source>
</evidence>
<dbReference type="NCBIfam" id="TIGR01297">
    <property type="entry name" value="CDF"/>
    <property type="match status" value="1"/>
</dbReference>
<accession>A0A8J3DUX2</accession>
<feature type="transmembrane region" description="Helical" evidence="9">
    <location>
        <begin position="75"/>
        <end position="93"/>
    </location>
</feature>
<dbReference type="InterPro" id="IPR050291">
    <property type="entry name" value="CDF_Transporter"/>
</dbReference>
<protein>
    <recommendedName>
        <fullName evidence="8">Protein p34</fullName>
    </recommendedName>
</protein>
<keyword evidence="7 9" id="KW-0472">Membrane</keyword>
<evidence type="ECO:0000256" key="1">
    <source>
        <dbReference type="ARBA" id="ARBA00004651"/>
    </source>
</evidence>
<feature type="transmembrane region" description="Helical" evidence="9">
    <location>
        <begin position="177"/>
        <end position="194"/>
    </location>
</feature>
<comment type="subcellular location">
    <subcellularLocation>
        <location evidence="1">Cell membrane</location>
        <topology evidence="1">Multi-pass membrane protein</topology>
    </subcellularLocation>
</comment>
<keyword evidence="6 9" id="KW-1133">Transmembrane helix</keyword>
<dbReference type="SUPFAM" id="SSF160240">
    <property type="entry name" value="Cation efflux protein cytoplasmic domain-like"/>
    <property type="match status" value="1"/>
</dbReference>
<dbReference type="GO" id="GO:0015093">
    <property type="term" value="F:ferrous iron transmembrane transporter activity"/>
    <property type="evidence" value="ECO:0007669"/>
    <property type="project" value="TreeGrafter"/>
</dbReference>
<dbReference type="InterPro" id="IPR027469">
    <property type="entry name" value="Cation_efflux_TMD_sf"/>
</dbReference>
<evidence type="ECO:0000259" key="11">
    <source>
        <dbReference type="Pfam" id="PF16916"/>
    </source>
</evidence>
<evidence type="ECO:0000256" key="2">
    <source>
        <dbReference type="ARBA" id="ARBA00008114"/>
    </source>
</evidence>
<comment type="similarity">
    <text evidence="2">Belongs to the cation diffusion facilitator (CDF) transporter (TC 2.A.4) family.</text>
</comment>
<name>A0A8J3DUX2_9RHOB</name>
<evidence type="ECO:0000256" key="5">
    <source>
        <dbReference type="ARBA" id="ARBA00022692"/>
    </source>
</evidence>
<dbReference type="PROSITE" id="PS51257">
    <property type="entry name" value="PROKAR_LIPOPROTEIN"/>
    <property type="match status" value="1"/>
</dbReference>
<feature type="domain" description="Cation efflux protein transmembrane" evidence="10">
    <location>
        <begin position="9"/>
        <end position="202"/>
    </location>
</feature>
<feature type="transmembrane region" description="Helical" evidence="9">
    <location>
        <begin position="7"/>
        <end position="28"/>
    </location>
</feature>
<keyword evidence="13" id="KW-1185">Reference proteome</keyword>
<dbReference type="GO" id="GO:0015086">
    <property type="term" value="F:cadmium ion transmembrane transporter activity"/>
    <property type="evidence" value="ECO:0007669"/>
    <property type="project" value="TreeGrafter"/>
</dbReference>
<sequence>MNRTSYIAFASILVGCAVLGLKMLAFWLTGSVALYSDALESVVNVATAIATAAAVRYSALPPDSNHPYGHHKAEYFAAVLIGVLIILAAASILHEAYYAFHSPRQIEAPAQGLVVNGIAGVINLIWAQILIRYGRKHRSPSMAADGRHLMTDVLSSAGVIIGIALAIATGWQQLDAVLAALVALNILWSGWQVMRESVAGLMDVAVPPELLDQIRGIIAAEANGAIEAHDVRTRIAGSATFVDFHLVVPGDMTVTCAHDICDRVEQALKREVPGSTISIHVEPENKAKHAGIVVV</sequence>
<dbReference type="GO" id="GO:0006882">
    <property type="term" value="P:intracellular zinc ion homeostasis"/>
    <property type="evidence" value="ECO:0007669"/>
    <property type="project" value="TreeGrafter"/>
</dbReference>
<dbReference type="Pfam" id="PF01545">
    <property type="entry name" value="Cation_efflux"/>
    <property type="match status" value="1"/>
</dbReference>
<keyword evidence="4" id="KW-1003">Cell membrane</keyword>
<comment type="caution">
    <text evidence="12">The sequence shown here is derived from an EMBL/GenBank/DDBJ whole genome shotgun (WGS) entry which is preliminary data.</text>
</comment>
<dbReference type="InterPro" id="IPR058533">
    <property type="entry name" value="Cation_efflux_TM"/>
</dbReference>
<keyword evidence="3" id="KW-0813">Transport</keyword>
<dbReference type="GO" id="GO:0015341">
    <property type="term" value="F:zinc efflux antiporter activity"/>
    <property type="evidence" value="ECO:0007669"/>
    <property type="project" value="TreeGrafter"/>
</dbReference>
<dbReference type="RefSeq" id="WP_188409673.1">
    <property type="nucleotide sequence ID" value="NZ_BMCP01000002.1"/>
</dbReference>
<dbReference type="InterPro" id="IPR036837">
    <property type="entry name" value="Cation_efflux_CTD_sf"/>
</dbReference>
<reference evidence="12" key="1">
    <citation type="journal article" date="2014" name="Int. J. Syst. Evol. Microbiol.">
        <title>Complete genome sequence of Corynebacterium casei LMG S-19264T (=DSM 44701T), isolated from a smear-ripened cheese.</title>
        <authorList>
            <consortium name="US DOE Joint Genome Institute (JGI-PGF)"/>
            <person name="Walter F."/>
            <person name="Albersmeier A."/>
            <person name="Kalinowski J."/>
            <person name="Ruckert C."/>
        </authorList>
    </citation>
    <scope>NUCLEOTIDE SEQUENCE</scope>
    <source>
        <strain evidence="12">CCM 7684</strain>
    </source>
</reference>
<dbReference type="PANTHER" id="PTHR43840">
    <property type="entry name" value="MITOCHONDRIAL METAL TRANSPORTER 1-RELATED"/>
    <property type="match status" value="1"/>
</dbReference>
<proteinExistence type="inferred from homology"/>
<gene>
    <name evidence="12" type="ORF">GCM10007276_21030</name>
</gene>
<feature type="transmembrane region" description="Helical" evidence="9">
    <location>
        <begin position="153"/>
        <end position="171"/>
    </location>
</feature>
<reference evidence="12" key="2">
    <citation type="submission" date="2020-09" db="EMBL/GenBank/DDBJ databases">
        <authorList>
            <person name="Sun Q."/>
            <person name="Sedlacek I."/>
        </authorList>
    </citation>
    <scope>NUCLEOTIDE SEQUENCE</scope>
    <source>
        <strain evidence="12">CCM 7684</strain>
    </source>
</reference>
<dbReference type="InterPro" id="IPR027470">
    <property type="entry name" value="Cation_efflux_CTD"/>
</dbReference>
<dbReference type="Gene3D" id="1.20.1510.10">
    <property type="entry name" value="Cation efflux protein transmembrane domain"/>
    <property type="match status" value="1"/>
</dbReference>
<evidence type="ECO:0000256" key="8">
    <source>
        <dbReference type="ARBA" id="ARBA00068882"/>
    </source>
</evidence>
<dbReference type="SUPFAM" id="SSF161111">
    <property type="entry name" value="Cation efflux protein transmembrane domain-like"/>
    <property type="match status" value="1"/>
</dbReference>
<evidence type="ECO:0000313" key="13">
    <source>
        <dbReference type="Proteomes" id="UP000602745"/>
    </source>
</evidence>
<dbReference type="AlphaFoldDB" id="A0A8J3DUX2"/>
<dbReference type="Pfam" id="PF16916">
    <property type="entry name" value="ZT_dimer"/>
    <property type="match status" value="1"/>
</dbReference>
<dbReference type="InterPro" id="IPR002524">
    <property type="entry name" value="Cation_efflux"/>
</dbReference>